<feature type="transmembrane region" description="Helical" evidence="1">
    <location>
        <begin position="142"/>
        <end position="175"/>
    </location>
</feature>
<keyword evidence="1" id="KW-1133">Transmembrane helix</keyword>
<evidence type="ECO:0000313" key="3">
    <source>
        <dbReference type="Proteomes" id="UP000034894"/>
    </source>
</evidence>
<gene>
    <name evidence="2" type="ORF">UV73_C0005G0061</name>
</gene>
<protein>
    <recommendedName>
        <fullName evidence="4">Glycosyltransferase RgtA/B/C/D-like domain-containing protein</fullName>
    </recommendedName>
</protein>
<sequence length="622" mass="71999">MKKYLPSVLLPAILIFILTFPDIGYPVKATLDGGYQYALNIIFTNRLKVGIDYIFSFGPLGFLHYPQPIGANLAIGIIFWAVIKFLFIAGLLLIVFFQNHRKDLLIKILLVFLFANIIDIWSLPTFLLVELLLLHKIKGKPFFLFAAVFLTSLTFLIKLNYLLVNTSILAVYSIFLFARKPKGNWRILMLIILLTILCFVVFWLLSESSFVYLPTYLRGMLEISRGNSSAMAVSPPNNWSLLGAFLLLFVAQPFFIGNKEGFFLFLLLFTPFLATWKYTFMREDTPHLYYLVDYVIYYYLMLLVFAKKIHPMGRLIMMLSIILLLVHMTLLPKFGDPNLIKNELERMIKVSGHNNFRNQVINYPSYRVGLLNESSNNMKSFQLEEDIKQIIGKGTIDVYPWDLAYIYANVLTFRPKPILQTYVAFTPWLDAQDANFYRSPRAPDYLLWTRVHWGGETGSIDGRYLLNDEPQALMEIMQNYKPIKRGGNTVLWQRDGIGLLSKGSSIFTSFGRWGEWVNVPDDKGGIIRANIKLHRTRAGSLIRVLWKEDESYIEYKTSLKIYSYRLVPDNAISGLWMSPYLAQLDIDLKGEKVQAVRLIHKSRGYYKQNIEFEWIFYPLKAS</sequence>
<evidence type="ECO:0008006" key="4">
    <source>
        <dbReference type="Google" id="ProtNLM"/>
    </source>
</evidence>
<proteinExistence type="predicted"/>
<keyword evidence="1" id="KW-0812">Transmembrane</keyword>
<reference evidence="2 3" key="1">
    <citation type="journal article" date="2015" name="Nature">
        <title>rRNA introns, odd ribosomes, and small enigmatic genomes across a large radiation of phyla.</title>
        <authorList>
            <person name="Brown C.T."/>
            <person name="Hug L.A."/>
            <person name="Thomas B.C."/>
            <person name="Sharon I."/>
            <person name="Castelle C.J."/>
            <person name="Singh A."/>
            <person name="Wilkins M.J."/>
            <person name="Williams K.H."/>
            <person name="Banfield J.F."/>
        </authorList>
    </citation>
    <scope>NUCLEOTIDE SEQUENCE [LARGE SCALE GENOMIC DNA]</scope>
</reference>
<dbReference type="AlphaFoldDB" id="A0A0G1DJG3"/>
<organism evidence="2 3">
    <name type="scientific">Candidatus Gottesmanbacteria bacterium GW2011_GWA2_43_14</name>
    <dbReference type="NCBI Taxonomy" id="1618443"/>
    <lineage>
        <taxon>Bacteria</taxon>
        <taxon>Candidatus Gottesmaniibacteriota</taxon>
    </lineage>
</organism>
<comment type="caution">
    <text evidence="2">The sequence shown here is derived from an EMBL/GenBank/DDBJ whole genome shotgun (WGS) entry which is preliminary data.</text>
</comment>
<evidence type="ECO:0000256" key="1">
    <source>
        <dbReference type="SAM" id="Phobius"/>
    </source>
</evidence>
<feature type="transmembrane region" description="Helical" evidence="1">
    <location>
        <begin position="73"/>
        <end position="97"/>
    </location>
</feature>
<keyword evidence="1" id="KW-0472">Membrane</keyword>
<dbReference type="STRING" id="1618443.UV73_C0005G0061"/>
<feature type="transmembrane region" description="Helical" evidence="1">
    <location>
        <begin position="313"/>
        <end position="331"/>
    </location>
</feature>
<feature type="transmembrane region" description="Helical" evidence="1">
    <location>
        <begin position="287"/>
        <end position="306"/>
    </location>
</feature>
<feature type="transmembrane region" description="Helical" evidence="1">
    <location>
        <begin position="104"/>
        <end position="122"/>
    </location>
</feature>
<feature type="transmembrane region" description="Helical" evidence="1">
    <location>
        <begin position="239"/>
        <end position="256"/>
    </location>
</feature>
<feature type="transmembrane region" description="Helical" evidence="1">
    <location>
        <begin position="187"/>
        <end position="205"/>
    </location>
</feature>
<dbReference type="EMBL" id="LCFP01000005">
    <property type="protein sequence ID" value="KKS97784.1"/>
    <property type="molecule type" value="Genomic_DNA"/>
</dbReference>
<accession>A0A0G1DJG3</accession>
<name>A0A0G1DJG3_9BACT</name>
<feature type="transmembrane region" description="Helical" evidence="1">
    <location>
        <begin position="263"/>
        <end position="281"/>
    </location>
</feature>
<evidence type="ECO:0000313" key="2">
    <source>
        <dbReference type="EMBL" id="KKS97784.1"/>
    </source>
</evidence>
<dbReference type="Proteomes" id="UP000034894">
    <property type="component" value="Unassembled WGS sequence"/>
</dbReference>